<proteinExistence type="predicted"/>
<feature type="compositionally biased region" description="Low complexity" evidence="1">
    <location>
        <begin position="154"/>
        <end position="163"/>
    </location>
</feature>
<evidence type="ECO:0000313" key="2">
    <source>
        <dbReference type="EMBL" id="RKN03907.1"/>
    </source>
</evidence>
<evidence type="ECO:0000313" key="4">
    <source>
        <dbReference type="Proteomes" id="UP000268652"/>
    </source>
</evidence>
<reference evidence="4 5" key="1">
    <citation type="submission" date="2018-09" db="EMBL/GenBank/DDBJ databases">
        <title>Streptomyces sp. nov. DS1-2, an endophytic actinomycete isolated from roots of Dendrobium scabrilingue.</title>
        <authorList>
            <person name="Kuncharoen N."/>
            <person name="Kudo T."/>
            <person name="Ohkuma M."/>
            <person name="Yuki M."/>
            <person name="Tanasupawat S."/>
        </authorList>
    </citation>
    <scope>NUCLEOTIDE SEQUENCE [LARGE SCALE GENOMIC DNA]</scope>
    <source>
        <strain evidence="2 5">AZ1-7</strain>
        <strain evidence="3 4">DS1-2</strain>
    </source>
</reference>
<organism evidence="2 5">
    <name type="scientific">Streptomyces radicis</name>
    <dbReference type="NCBI Taxonomy" id="1750517"/>
    <lineage>
        <taxon>Bacteria</taxon>
        <taxon>Bacillati</taxon>
        <taxon>Actinomycetota</taxon>
        <taxon>Actinomycetes</taxon>
        <taxon>Kitasatosporales</taxon>
        <taxon>Streptomycetaceae</taxon>
        <taxon>Streptomyces</taxon>
    </lineage>
</organism>
<feature type="region of interest" description="Disordered" evidence="1">
    <location>
        <begin position="146"/>
        <end position="171"/>
    </location>
</feature>
<dbReference type="OrthoDB" id="3711227at2"/>
<gene>
    <name evidence="3" type="ORF">D7318_29955</name>
    <name evidence="2" type="ORF">D7319_30130</name>
</gene>
<evidence type="ECO:0000313" key="3">
    <source>
        <dbReference type="EMBL" id="RKN14153.1"/>
    </source>
</evidence>
<accession>A0A3A9WD18</accession>
<evidence type="ECO:0000313" key="5">
    <source>
        <dbReference type="Proteomes" id="UP000275024"/>
    </source>
</evidence>
<sequence>MGADPLSAAVRRQLSLGRLVPLGPPEGGVGAWLAERAARPVLRSAAEDVPGVAVERIDITPAADGGAWPGEGPPGEAPPGELAVPPPPSGLPPGPLRIGAGIATGLDRPLPEYADEVRAALAWAADERLGLAVAFVDCEVTGLLGDGERPPPAGGVAEAGEAAGDADEPVPALGAGPAADVAVAILSVPGVRALSAALGGPASALTVDEDLIRCQLVVAPDRRARDVALAAGRAAAEAAPGAPRVSVLVTRTGARRPG</sequence>
<dbReference type="EMBL" id="RBDY01000041">
    <property type="protein sequence ID" value="RKN14153.1"/>
    <property type="molecule type" value="Genomic_DNA"/>
</dbReference>
<protein>
    <submittedName>
        <fullName evidence="2">Nucleopolyhedrovirus P10 family protein</fullName>
    </submittedName>
</protein>
<dbReference type="AlphaFoldDB" id="A0A3A9WD18"/>
<feature type="compositionally biased region" description="Pro residues" evidence="1">
    <location>
        <begin position="84"/>
        <end position="95"/>
    </location>
</feature>
<evidence type="ECO:0000256" key="1">
    <source>
        <dbReference type="SAM" id="MobiDB-lite"/>
    </source>
</evidence>
<dbReference type="Proteomes" id="UP000268652">
    <property type="component" value="Unassembled WGS sequence"/>
</dbReference>
<name>A0A3A9WD18_9ACTN</name>
<keyword evidence="4" id="KW-1185">Reference proteome</keyword>
<feature type="region of interest" description="Disordered" evidence="1">
    <location>
        <begin position="62"/>
        <end position="102"/>
    </location>
</feature>
<dbReference type="Proteomes" id="UP000275024">
    <property type="component" value="Unassembled WGS sequence"/>
</dbReference>
<dbReference type="RefSeq" id="WP_120700388.1">
    <property type="nucleotide sequence ID" value="NZ_RBDX01000042.1"/>
</dbReference>
<dbReference type="EMBL" id="RBDX01000042">
    <property type="protein sequence ID" value="RKN03907.1"/>
    <property type="molecule type" value="Genomic_DNA"/>
</dbReference>
<comment type="caution">
    <text evidence="2">The sequence shown here is derived from an EMBL/GenBank/DDBJ whole genome shotgun (WGS) entry which is preliminary data.</text>
</comment>